<reference evidence="1" key="1">
    <citation type="journal article" date="2020" name="Nature">
        <title>Giant virus diversity and host interactions through global metagenomics.</title>
        <authorList>
            <person name="Schulz F."/>
            <person name="Roux S."/>
            <person name="Paez-Espino D."/>
            <person name="Jungbluth S."/>
            <person name="Walsh D.A."/>
            <person name="Denef V.J."/>
            <person name="McMahon K.D."/>
            <person name="Konstantinidis K.T."/>
            <person name="Eloe-Fadrosh E.A."/>
            <person name="Kyrpides N.C."/>
            <person name="Woyke T."/>
        </authorList>
    </citation>
    <scope>NUCLEOTIDE SEQUENCE</scope>
    <source>
        <strain evidence="1">GVMAG-M-3300023184-13</strain>
    </source>
</reference>
<dbReference type="AlphaFoldDB" id="A0A6C0HNW6"/>
<sequence>MYRKIQTLCQCKCAIVISGYSCCGGKPPKFLPKVIGYPLNAYQLYIADGVIDVIQPENYVFRRYLHNQD</sequence>
<name>A0A6C0HNW6_9ZZZZ</name>
<organism evidence="1">
    <name type="scientific">viral metagenome</name>
    <dbReference type="NCBI Taxonomy" id="1070528"/>
    <lineage>
        <taxon>unclassified sequences</taxon>
        <taxon>metagenomes</taxon>
        <taxon>organismal metagenomes</taxon>
    </lineage>
</organism>
<proteinExistence type="predicted"/>
<evidence type="ECO:0000313" key="1">
    <source>
        <dbReference type="EMBL" id="QHT81643.1"/>
    </source>
</evidence>
<accession>A0A6C0HNW6</accession>
<protein>
    <submittedName>
        <fullName evidence="1">Uncharacterized protein</fullName>
    </submittedName>
</protein>
<dbReference type="EMBL" id="MN739987">
    <property type="protein sequence ID" value="QHT81643.1"/>
    <property type="molecule type" value="Genomic_DNA"/>
</dbReference>